<dbReference type="EMBL" id="FOXI01000013">
    <property type="protein sequence ID" value="SFP96379.1"/>
    <property type="molecule type" value="Genomic_DNA"/>
</dbReference>
<gene>
    <name evidence="1" type="ORF">SAMN05216277_11340</name>
</gene>
<protein>
    <submittedName>
        <fullName evidence="1">Uncharacterized protein</fullName>
    </submittedName>
</protein>
<sequence>MSLEEELELVKDLESRVLRKRRHEPFELEVRNEDEAILLKGVLNKQKVELFEEMRDELERHIIECPECWRSETAPVHEKMYEMYDTGNGVKENVFKSEIEFKCKTCMKTVRGESVVALLDRINADSSEIREYVLEMREKAVSKRFVEDLTENEVEKYEQQDDQYAKLFPSGVDSLDEWYSQFEEVETV</sequence>
<reference evidence="2" key="1">
    <citation type="submission" date="2016-10" db="EMBL/GenBank/DDBJ databases">
        <authorList>
            <person name="Varghese N."/>
            <person name="Submissions S."/>
        </authorList>
    </citation>
    <scope>NUCLEOTIDE SEQUENCE [LARGE SCALE GENOMIC DNA]</scope>
    <source>
        <strain evidence="2">CGMCC 1.10329</strain>
    </source>
</reference>
<proteinExistence type="predicted"/>
<evidence type="ECO:0000313" key="1">
    <source>
        <dbReference type="EMBL" id="SFP96379.1"/>
    </source>
</evidence>
<accession>A0A1I5UMF8</accession>
<dbReference type="OrthoDB" id="376316at2157"/>
<dbReference type="RefSeq" id="WP_074879533.1">
    <property type="nucleotide sequence ID" value="NZ_FOXI01000013.1"/>
</dbReference>
<keyword evidence="2" id="KW-1185">Reference proteome</keyword>
<evidence type="ECO:0000313" key="2">
    <source>
        <dbReference type="Proteomes" id="UP000183769"/>
    </source>
</evidence>
<name>A0A1I5UMF8_9EURY</name>
<dbReference type="AlphaFoldDB" id="A0A1I5UMF8"/>
<dbReference type="Proteomes" id="UP000183769">
    <property type="component" value="Unassembled WGS sequence"/>
</dbReference>
<organism evidence="1 2">
    <name type="scientific">Halolamina pelagica</name>
    <dbReference type="NCBI Taxonomy" id="699431"/>
    <lineage>
        <taxon>Archaea</taxon>
        <taxon>Methanobacteriati</taxon>
        <taxon>Methanobacteriota</taxon>
        <taxon>Stenosarchaea group</taxon>
        <taxon>Halobacteria</taxon>
        <taxon>Halobacteriales</taxon>
        <taxon>Haloferacaceae</taxon>
    </lineage>
</organism>